<dbReference type="SUPFAM" id="SSF52172">
    <property type="entry name" value="CheY-like"/>
    <property type="match status" value="1"/>
</dbReference>
<feature type="modified residue" description="4-aspartylphosphate" evidence="4">
    <location>
        <position position="51"/>
    </location>
</feature>
<evidence type="ECO:0000259" key="7">
    <source>
        <dbReference type="PROSITE" id="PS51755"/>
    </source>
</evidence>
<dbReference type="SMART" id="SM00862">
    <property type="entry name" value="Trans_reg_C"/>
    <property type="match status" value="1"/>
</dbReference>
<protein>
    <submittedName>
        <fullName evidence="8">Response regulator</fullName>
    </submittedName>
</protein>
<dbReference type="PROSITE" id="PS51755">
    <property type="entry name" value="OMPR_PHOB"/>
    <property type="match status" value="1"/>
</dbReference>
<keyword evidence="3" id="KW-0804">Transcription</keyword>
<evidence type="ECO:0000256" key="2">
    <source>
        <dbReference type="ARBA" id="ARBA00023125"/>
    </source>
</evidence>
<evidence type="ECO:0000313" key="8">
    <source>
        <dbReference type="EMBL" id="MEI4551184.1"/>
    </source>
</evidence>
<dbReference type="PANTHER" id="PTHR48111">
    <property type="entry name" value="REGULATOR OF RPOS"/>
    <property type="match status" value="1"/>
</dbReference>
<dbReference type="InterPro" id="IPR001789">
    <property type="entry name" value="Sig_transdc_resp-reg_receiver"/>
</dbReference>
<keyword evidence="9" id="KW-1185">Reference proteome</keyword>
<dbReference type="RefSeq" id="WP_274760189.1">
    <property type="nucleotide sequence ID" value="NZ_JBAWKS010000002.1"/>
</dbReference>
<reference evidence="8 9" key="1">
    <citation type="submission" date="2023-12" db="EMBL/GenBank/DDBJ databases">
        <title>Friends and Foes: Symbiotic and Algicidal bacterial influence on Karenia brevis blooms.</title>
        <authorList>
            <person name="Fei C."/>
            <person name="Mohamed A.R."/>
            <person name="Booker A."/>
            <person name="Arshad M."/>
            <person name="Klass S."/>
            <person name="Ahn S."/>
            <person name="Gilbert P.M."/>
            <person name="Heil C.A."/>
            <person name="Martinez J.M."/>
            <person name="Amin S.A."/>
        </authorList>
    </citation>
    <scope>NUCLEOTIDE SEQUENCE [LARGE SCALE GENOMIC DNA]</scope>
    <source>
        <strain evidence="8 9">CE15</strain>
    </source>
</reference>
<feature type="DNA-binding region" description="OmpR/PhoB-type" evidence="5">
    <location>
        <begin position="124"/>
        <end position="218"/>
    </location>
</feature>
<dbReference type="SMART" id="SM00448">
    <property type="entry name" value="REC"/>
    <property type="match status" value="1"/>
</dbReference>
<keyword evidence="4" id="KW-0597">Phosphoprotein</keyword>
<dbReference type="Pfam" id="PF00486">
    <property type="entry name" value="Trans_reg_C"/>
    <property type="match status" value="1"/>
</dbReference>
<feature type="domain" description="OmpR/PhoB-type" evidence="7">
    <location>
        <begin position="124"/>
        <end position="218"/>
    </location>
</feature>
<dbReference type="EMBL" id="JBAWKS010000002">
    <property type="protein sequence ID" value="MEI4551184.1"/>
    <property type="molecule type" value="Genomic_DNA"/>
</dbReference>
<dbReference type="Gene3D" id="3.40.50.2300">
    <property type="match status" value="1"/>
</dbReference>
<accession>A0ABU8EW31</accession>
<keyword evidence="2 5" id="KW-0238">DNA-binding</keyword>
<sequence>MRLLLVEDDGPLARGLKTSLQNAGYAVDWVALGELAVKSFQGAEYQLVILDLGLPDIDGLLVLSQLKAINAAVPVLILTARSDIDSKVTGLDQGADDYLAKPFDVAELMARIRVLERRAGTNHAALIQVRNVTLNTENNQLLVDNQAVDLSRKEYMVLRALMENTNRIQSKLSLEEKLYDWGEEISSNTIEVHISNLRKRLPTQFIATVRGVGYLVKE</sequence>
<comment type="caution">
    <text evidence="8">The sequence shown here is derived from an EMBL/GenBank/DDBJ whole genome shotgun (WGS) entry which is preliminary data.</text>
</comment>
<name>A0ABU8EW31_9GAMM</name>
<dbReference type="Pfam" id="PF00072">
    <property type="entry name" value="Response_reg"/>
    <property type="match status" value="1"/>
</dbReference>
<evidence type="ECO:0000256" key="1">
    <source>
        <dbReference type="ARBA" id="ARBA00023015"/>
    </source>
</evidence>
<dbReference type="Gene3D" id="6.10.250.690">
    <property type="match status" value="1"/>
</dbReference>
<dbReference type="Gene3D" id="1.10.10.10">
    <property type="entry name" value="Winged helix-like DNA-binding domain superfamily/Winged helix DNA-binding domain"/>
    <property type="match status" value="1"/>
</dbReference>
<dbReference type="CDD" id="cd00383">
    <property type="entry name" value="trans_reg_C"/>
    <property type="match status" value="1"/>
</dbReference>
<evidence type="ECO:0000256" key="4">
    <source>
        <dbReference type="PROSITE-ProRule" id="PRU00169"/>
    </source>
</evidence>
<dbReference type="InterPro" id="IPR036388">
    <property type="entry name" value="WH-like_DNA-bd_sf"/>
</dbReference>
<evidence type="ECO:0000259" key="6">
    <source>
        <dbReference type="PROSITE" id="PS50110"/>
    </source>
</evidence>
<dbReference type="InterPro" id="IPR011006">
    <property type="entry name" value="CheY-like_superfamily"/>
</dbReference>
<dbReference type="Proteomes" id="UP001382455">
    <property type="component" value="Unassembled WGS sequence"/>
</dbReference>
<dbReference type="SUPFAM" id="SSF46894">
    <property type="entry name" value="C-terminal effector domain of the bipartite response regulators"/>
    <property type="match status" value="1"/>
</dbReference>
<evidence type="ECO:0000313" key="9">
    <source>
        <dbReference type="Proteomes" id="UP001382455"/>
    </source>
</evidence>
<dbReference type="InterPro" id="IPR001867">
    <property type="entry name" value="OmpR/PhoB-type_DNA-bd"/>
</dbReference>
<organism evidence="8 9">
    <name type="scientific">Pseudoalteromonas spongiae</name>
    <dbReference type="NCBI Taxonomy" id="298657"/>
    <lineage>
        <taxon>Bacteria</taxon>
        <taxon>Pseudomonadati</taxon>
        <taxon>Pseudomonadota</taxon>
        <taxon>Gammaproteobacteria</taxon>
        <taxon>Alteromonadales</taxon>
        <taxon>Pseudoalteromonadaceae</taxon>
        <taxon>Pseudoalteromonas</taxon>
    </lineage>
</organism>
<dbReference type="PANTHER" id="PTHR48111:SF67">
    <property type="entry name" value="TRANSCRIPTIONAL REGULATORY PROTEIN TCTD"/>
    <property type="match status" value="1"/>
</dbReference>
<dbReference type="InterPro" id="IPR016032">
    <property type="entry name" value="Sig_transdc_resp-reg_C-effctor"/>
</dbReference>
<evidence type="ECO:0000256" key="5">
    <source>
        <dbReference type="PROSITE-ProRule" id="PRU01091"/>
    </source>
</evidence>
<proteinExistence type="predicted"/>
<feature type="domain" description="Response regulatory" evidence="6">
    <location>
        <begin position="2"/>
        <end position="116"/>
    </location>
</feature>
<keyword evidence="1" id="KW-0805">Transcription regulation</keyword>
<gene>
    <name evidence="8" type="ORF">WAE96_16040</name>
</gene>
<dbReference type="PROSITE" id="PS50110">
    <property type="entry name" value="RESPONSE_REGULATORY"/>
    <property type="match status" value="1"/>
</dbReference>
<dbReference type="CDD" id="cd17624">
    <property type="entry name" value="REC_OmpR_PmrA-like"/>
    <property type="match status" value="1"/>
</dbReference>
<evidence type="ECO:0000256" key="3">
    <source>
        <dbReference type="ARBA" id="ARBA00023163"/>
    </source>
</evidence>
<dbReference type="InterPro" id="IPR039420">
    <property type="entry name" value="WalR-like"/>
</dbReference>